<keyword evidence="2" id="KW-1185">Reference proteome</keyword>
<organism evidence="1 2">
    <name type="scientific">Pseudonocardia zijingensis</name>
    <dbReference type="NCBI Taxonomy" id="153376"/>
    <lineage>
        <taxon>Bacteria</taxon>
        <taxon>Bacillati</taxon>
        <taxon>Actinomycetota</taxon>
        <taxon>Actinomycetes</taxon>
        <taxon>Pseudonocardiales</taxon>
        <taxon>Pseudonocardiaceae</taxon>
        <taxon>Pseudonocardia</taxon>
    </lineage>
</organism>
<reference evidence="1 2" key="1">
    <citation type="journal article" date="2019" name="Int. J. Syst. Evol. Microbiol.">
        <title>The Global Catalogue of Microorganisms (GCM) 10K type strain sequencing project: providing services to taxonomists for standard genome sequencing and annotation.</title>
        <authorList>
            <consortium name="The Broad Institute Genomics Platform"/>
            <consortium name="The Broad Institute Genome Sequencing Center for Infectious Disease"/>
            <person name="Wu L."/>
            <person name="Ma J."/>
        </authorList>
    </citation>
    <scope>NUCLEOTIDE SEQUENCE [LARGE SCALE GENOMIC DNA]</scope>
    <source>
        <strain evidence="1 2">JCM 11117</strain>
    </source>
</reference>
<comment type="caution">
    <text evidence="1">The sequence shown here is derived from an EMBL/GenBank/DDBJ whole genome shotgun (WGS) entry which is preliminary data.</text>
</comment>
<name>A0ABN1PD62_9PSEU</name>
<dbReference type="Proteomes" id="UP001499967">
    <property type="component" value="Unassembled WGS sequence"/>
</dbReference>
<evidence type="ECO:0000313" key="1">
    <source>
        <dbReference type="EMBL" id="GAA0926457.1"/>
    </source>
</evidence>
<protein>
    <submittedName>
        <fullName evidence="1">Uncharacterized protein</fullName>
    </submittedName>
</protein>
<sequence length="538" mass="55955">MIACAIALAACTTSVEGQAGRLGTSLGLPPVPVIPDEPARWAMSVLDPCALLRDMPLKTARPEYPVRPHSCAVEHAPDEATTWWESEVGGLYTRVDGEILELHTLVVHVGAAFSGRDRSTMVKTEIGGRIAYQSHGKNIPSYEIGRSGDRCRIDFPISADRSIQIVSSAPDGDMATACAAPRAVAETVAAKLASPAASARATPRWTACDLVKQAAGYVPSDDPGLTADTCLSRVLGANHEEIPSVEIDTIADEGLREPSPYISETRVDLPFGAAVQSKAGADQCTVEFVAGTQPDAPADFAAQIMSVRLAKSLGEPCAGAAEVAAKIHEALSGPAPAPPPPPPHLGFAVGEPDAEMPAACGAFSGTVPETCRMPLPVPVPATAPEVLRASETLFAADMTCAVLHDAAAPVLGDAIEVAAQMNAGGGGCIGLTNDAYVVYLGFFPDATAGEYCRDFERNEVQIAGRTVTQCSDRDTFNLYLPAAPDPGVPGVALVEARLVAPRGDMSWNPGRSDPAAMARMGDGTTRMAENVITRTLAG</sequence>
<proteinExistence type="predicted"/>
<evidence type="ECO:0000313" key="2">
    <source>
        <dbReference type="Proteomes" id="UP001499967"/>
    </source>
</evidence>
<accession>A0ABN1PD62</accession>
<gene>
    <name evidence="1" type="ORF">GCM10009559_11570</name>
</gene>
<dbReference type="RefSeq" id="WP_343939701.1">
    <property type="nucleotide sequence ID" value="NZ_BAAAHP010000032.1"/>
</dbReference>
<dbReference type="EMBL" id="BAAAHP010000032">
    <property type="protein sequence ID" value="GAA0926457.1"/>
    <property type="molecule type" value="Genomic_DNA"/>
</dbReference>